<dbReference type="PANTHER" id="PTHR30036">
    <property type="entry name" value="D-XYLOSE-BINDING PERIPLASMIC PROTEIN"/>
    <property type="match status" value="1"/>
</dbReference>
<dbReference type="Pfam" id="PF13407">
    <property type="entry name" value="Peripla_BP_4"/>
    <property type="match status" value="1"/>
</dbReference>
<evidence type="ECO:0000259" key="5">
    <source>
        <dbReference type="Pfam" id="PF13407"/>
    </source>
</evidence>
<dbReference type="InterPro" id="IPR028082">
    <property type="entry name" value="Peripla_BP_I"/>
</dbReference>
<dbReference type="InterPro" id="IPR050555">
    <property type="entry name" value="Bact_Solute-Bind_Prot2"/>
</dbReference>
<keyword evidence="7" id="KW-1185">Reference proteome</keyword>
<dbReference type="PANTHER" id="PTHR30036:SF7">
    <property type="entry name" value="ABC TRANSPORTER PERIPLASMIC-BINDING PROTEIN YPHF"/>
    <property type="match status" value="1"/>
</dbReference>
<dbReference type="SUPFAM" id="SSF53822">
    <property type="entry name" value="Periplasmic binding protein-like I"/>
    <property type="match status" value="1"/>
</dbReference>
<dbReference type="RefSeq" id="WP_308458224.1">
    <property type="nucleotide sequence ID" value="NZ_JAJEPS010000001.1"/>
</dbReference>
<dbReference type="AlphaFoldDB" id="A0AAE3D9B8"/>
<dbReference type="PROSITE" id="PS51257">
    <property type="entry name" value="PROKAR_LIPOPROTEIN"/>
    <property type="match status" value="1"/>
</dbReference>
<dbReference type="InterPro" id="IPR025997">
    <property type="entry name" value="SBP_2_dom"/>
</dbReference>
<name>A0AAE3D9B8_9FIRM</name>
<evidence type="ECO:0000256" key="1">
    <source>
        <dbReference type="ARBA" id="ARBA00004196"/>
    </source>
</evidence>
<evidence type="ECO:0000256" key="4">
    <source>
        <dbReference type="SAM" id="SignalP"/>
    </source>
</evidence>
<proteinExistence type="inferred from homology"/>
<dbReference type="EMBL" id="JAJEPS010000001">
    <property type="protein sequence ID" value="MCC2124612.1"/>
    <property type="molecule type" value="Genomic_DNA"/>
</dbReference>
<accession>A0AAE3D9B8</accession>
<feature type="region of interest" description="Disordered" evidence="3">
    <location>
        <begin position="25"/>
        <end position="52"/>
    </location>
</feature>
<dbReference type="GO" id="GO:0030288">
    <property type="term" value="C:outer membrane-bounded periplasmic space"/>
    <property type="evidence" value="ECO:0007669"/>
    <property type="project" value="TreeGrafter"/>
</dbReference>
<sequence>MKRKSLLALGMVVAMTATMMAGCGSSSSDSSTAASDSTEAADTADTSADAAAEESKGGDYKIAVVPKMTNIGWFQRMEEGVNDYNKENGTDYVYRGSAEGADQAGIVEQMLAEDWDAICVVPFDSESLAPVLEKAREQGIVVITHEASSMDPKYFDYDIEAFVNADYGTHFAEAISDITGGEGTYIQFVGDLNSVSHNEWCDAADEYFAANTNMKKLGRYETGDDTTSSYNQTKELLQANPDITAIEGSASTDVVGAAQAVDELGLTGKVAVVGTSMTSIARNYVEKDVINTFSVWDPAKAGQAMIELAIDVLDNGEAPDALNVEGYESLTADGTVLYGNARVDVTKDNMDEYDF</sequence>
<comment type="similarity">
    <text evidence="2">Belongs to the bacterial solute-binding protein 2 family.</text>
</comment>
<dbReference type="Gene3D" id="3.40.50.2300">
    <property type="match status" value="2"/>
</dbReference>
<feature type="compositionally biased region" description="Low complexity" evidence="3">
    <location>
        <begin position="25"/>
        <end position="50"/>
    </location>
</feature>
<evidence type="ECO:0000313" key="7">
    <source>
        <dbReference type="Proteomes" id="UP001198220"/>
    </source>
</evidence>
<feature type="chain" id="PRO_5042036271" evidence="4">
    <location>
        <begin position="22"/>
        <end position="355"/>
    </location>
</feature>
<gene>
    <name evidence="6" type="ORF">LKD36_00290</name>
</gene>
<dbReference type="GO" id="GO:0030246">
    <property type="term" value="F:carbohydrate binding"/>
    <property type="evidence" value="ECO:0007669"/>
    <property type="project" value="TreeGrafter"/>
</dbReference>
<evidence type="ECO:0000256" key="3">
    <source>
        <dbReference type="SAM" id="MobiDB-lite"/>
    </source>
</evidence>
<organism evidence="6 7">
    <name type="scientific">Hominiventricola filiformis</name>
    <dbReference type="NCBI Taxonomy" id="2885352"/>
    <lineage>
        <taxon>Bacteria</taxon>
        <taxon>Bacillati</taxon>
        <taxon>Bacillota</taxon>
        <taxon>Clostridia</taxon>
        <taxon>Lachnospirales</taxon>
        <taxon>Lachnospiraceae</taxon>
        <taxon>Hominiventricola</taxon>
    </lineage>
</organism>
<evidence type="ECO:0000256" key="2">
    <source>
        <dbReference type="ARBA" id="ARBA00007639"/>
    </source>
</evidence>
<evidence type="ECO:0000313" key="6">
    <source>
        <dbReference type="EMBL" id="MCC2124612.1"/>
    </source>
</evidence>
<comment type="caution">
    <text evidence="6">The sequence shown here is derived from an EMBL/GenBank/DDBJ whole genome shotgun (WGS) entry which is preliminary data.</text>
</comment>
<dbReference type="Proteomes" id="UP001198220">
    <property type="component" value="Unassembled WGS sequence"/>
</dbReference>
<reference evidence="6 7" key="1">
    <citation type="submission" date="2021-10" db="EMBL/GenBank/DDBJ databases">
        <title>Anaerobic single-cell dispensing facilitates the cultivation of human gut bacteria.</title>
        <authorList>
            <person name="Afrizal A."/>
        </authorList>
    </citation>
    <scope>NUCLEOTIDE SEQUENCE [LARGE SCALE GENOMIC DNA]</scope>
    <source>
        <strain evidence="6 7">CLA-AA-H276</strain>
    </source>
</reference>
<protein>
    <submittedName>
        <fullName evidence="6">Substrate-binding domain-containing protein</fullName>
    </submittedName>
</protein>
<feature type="domain" description="Periplasmic binding protein" evidence="5">
    <location>
        <begin position="62"/>
        <end position="316"/>
    </location>
</feature>
<comment type="subcellular location">
    <subcellularLocation>
        <location evidence="1">Cell envelope</location>
    </subcellularLocation>
</comment>
<feature type="signal peptide" evidence="4">
    <location>
        <begin position="1"/>
        <end position="21"/>
    </location>
</feature>
<keyword evidence="4" id="KW-0732">Signal</keyword>